<protein>
    <submittedName>
        <fullName evidence="2">Uncharacterized protein</fullName>
    </submittedName>
</protein>
<comment type="caution">
    <text evidence="2">The sequence shown here is derived from an EMBL/GenBank/DDBJ whole genome shotgun (WGS) entry which is preliminary data.</text>
</comment>
<evidence type="ECO:0000313" key="2">
    <source>
        <dbReference type="EMBL" id="OWK06294.1"/>
    </source>
</evidence>
<feature type="region of interest" description="Disordered" evidence="1">
    <location>
        <begin position="33"/>
        <end position="52"/>
    </location>
</feature>
<evidence type="ECO:0000313" key="3">
    <source>
        <dbReference type="Proteomes" id="UP000242450"/>
    </source>
</evidence>
<name>A0A212CKC1_CEREH</name>
<reference evidence="2 3" key="1">
    <citation type="journal article" date="2018" name="Mol. Genet. Genomics">
        <title>The red deer Cervus elaphus genome CerEla1.0: sequencing, annotating, genes, and chromosomes.</title>
        <authorList>
            <person name="Bana N.A."/>
            <person name="Nyiri A."/>
            <person name="Nagy J."/>
            <person name="Frank K."/>
            <person name="Nagy T."/>
            <person name="Steger V."/>
            <person name="Schiller M."/>
            <person name="Lakatos P."/>
            <person name="Sugar L."/>
            <person name="Horn P."/>
            <person name="Barta E."/>
            <person name="Orosz L."/>
        </authorList>
    </citation>
    <scope>NUCLEOTIDE SEQUENCE [LARGE SCALE GENOMIC DNA]</scope>
    <source>
        <strain evidence="2">Hungarian</strain>
    </source>
</reference>
<organism evidence="2 3">
    <name type="scientific">Cervus elaphus hippelaphus</name>
    <name type="common">European red deer</name>
    <dbReference type="NCBI Taxonomy" id="46360"/>
    <lineage>
        <taxon>Eukaryota</taxon>
        <taxon>Metazoa</taxon>
        <taxon>Chordata</taxon>
        <taxon>Craniata</taxon>
        <taxon>Vertebrata</taxon>
        <taxon>Euteleostomi</taxon>
        <taxon>Mammalia</taxon>
        <taxon>Eutheria</taxon>
        <taxon>Laurasiatheria</taxon>
        <taxon>Artiodactyla</taxon>
        <taxon>Ruminantia</taxon>
        <taxon>Pecora</taxon>
        <taxon>Cervidae</taxon>
        <taxon>Cervinae</taxon>
        <taxon>Cervus</taxon>
    </lineage>
</organism>
<keyword evidence="3" id="KW-1185">Reference proteome</keyword>
<feature type="region of interest" description="Disordered" evidence="1">
    <location>
        <begin position="59"/>
        <end position="111"/>
    </location>
</feature>
<dbReference type="Proteomes" id="UP000242450">
    <property type="component" value="Chromosome 18"/>
</dbReference>
<accession>A0A212CKC1</accession>
<evidence type="ECO:0000256" key="1">
    <source>
        <dbReference type="SAM" id="MobiDB-lite"/>
    </source>
</evidence>
<dbReference type="AlphaFoldDB" id="A0A212CKC1"/>
<proteinExistence type="predicted"/>
<gene>
    <name evidence="2" type="ORF">Celaphus_00012124</name>
</gene>
<dbReference type="EMBL" id="MKHE01000018">
    <property type="protein sequence ID" value="OWK06294.1"/>
    <property type="molecule type" value="Genomic_DNA"/>
</dbReference>
<sequence>MTTRKIYTFAKQRCRIFSETRCMNLKWLEEYQAGEGTRRSGTPEAQSGRRRILGKRHAALGTDRILTPNSAAATASSSLPERLTSAPSAPGRGGPRSSRQQCRFPGGLPGL</sequence>